<dbReference type="Gene3D" id="3.40.50.1820">
    <property type="entry name" value="alpha/beta hydrolase"/>
    <property type="match status" value="1"/>
</dbReference>
<sequence>MKRLFKNLWNRIIRFFQTIKPGPIAQDGAFKAIATTAIVIWLITSLLVFVLDGNTYFGLAPVVLGLILAFLVSASTVLVVNLLKLLPKKFFWYVPGAFFLGTFIFNGGSLSIQFPLFIILFAGLSGAGLYTLLKKTRKHNTKAQTIVAALGLLAGLAGLVWGIIWVADTGFKPEVEHINAALKSDYRPKPIELNNPAEAGPYPVEFLTYGSGKDKHRPEFGENVNIVTDSVDGSRLIDDWNKLSGKIRSWYWGHDDKALPINGRVWYPQGDGPFPIALIVHGNHSMFDYSDPGYEYLGQLLASQGIILASVDENFINSGWPDIFGNGLDEENDARGWLLLEHLRNWRKWNEDPENPFFGKVDMNNVAVMGHSRGGEAAAIAGFFNTLDYYPDNANQKFDFGFNIKAVVAIAPVDGQYKPGETSTPLKDVNYLVIHGANDGDVQSFAGLRQYERVEFSDSSDFFKSAIYVYGANHGQFNTSWGNRDAGYPYGSLLNVDALMPMEEQLTVGKVYISAFLQATLLGKNEYRSLFKDFRSGLEWLPQTIYLNQYEDSNWQPIADFEEDLDLTTTSEGGKITTQNLTVWREQLVSMKWGNRGTRAVYIGWDSLAHPVDTARYTIALAKPLSTQSASYLTFELSESKENTYPEKDRDKEKEDESAKDEQNNNETNNAEEPEAEEQADDKEEEPKAKEPIDFSIEFQDSNGQMVRIKLSDYSYLQRQLTVDVFKNPELQDNKTSEAVYNTFFISLSDLQKVNSQFNTESIQSLSFIFDQSPQGVIIMDKISYHK</sequence>
<evidence type="ECO:0000313" key="4">
    <source>
        <dbReference type="Proteomes" id="UP000658258"/>
    </source>
</evidence>
<keyword evidence="2" id="KW-0472">Membrane</keyword>
<keyword evidence="2" id="KW-1133">Transmembrane helix</keyword>
<evidence type="ECO:0000256" key="2">
    <source>
        <dbReference type="SAM" id="Phobius"/>
    </source>
</evidence>
<gene>
    <name evidence="3" type="ORF">GCM10011340_00700</name>
</gene>
<dbReference type="Proteomes" id="UP000658258">
    <property type="component" value="Unassembled WGS sequence"/>
</dbReference>
<feature type="region of interest" description="Disordered" evidence="1">
    <location>
        <begin position="641"/>
        <end position="694"/>
    </location>
</feature>
<feature type="transmembrane region" description="Helical" evidence="2">
    <location>
        <begin position="90"/>
        <end position="108"/>
    </location>
</feature>
<keyword evidence="2" id="KW-0812">Transmembrane</keyword>
<protein>
    <recommendedName>
        <fullName evidence="5">Alpha/beta hydrolase</fullName>
    </recommendedName>
</protein>
<dbReference type="RefSeq" id="WP_189628201.1">
    <property type="nucleotide sequence ID" value="NZ_BNAG01000001.1"/>
</dbReference>
<feature type="transmembrane region" description="Helical" evidence="2">
    <location>
        <begin position="145"/>
        <end position="167"/>
    </location>
</feature>
<accession>A0ABQ3HZF5</accession>
<dbReference type="PANTHER" id="PTHR33428:SF14">
    <property type="entry name" value="CARBOXYLESTERASE TYPE B DOMAIN-CONTAINING PROTEIN"/>
    <property type="match status" value="1"/>
</dbReference>
<proteinExistence type="predicted"/>
<dbReference type="PANTHER" id="PTHR33428">
    <property type="entry name" value="CHLOROPHYLLASE-2, CHLOROPLASTIC"/>
    <property type="match status" value="1"/>
</dbReference>
<organism evidence="3 4">
    <name type="scientific">Roseivirga thermotolerans</name>
    <dbReference type="NCBI Taxonomy" id="1758176"/>
    <lineage>
        <taxon>Bacteria</taxon>
        <taxon>Pseudomonadati</taxon>
        <taxon>Bacteroidota</taxon>
        <taxon>Cytophagia</taxon>
        <taxon>Cytophagales</taxon>
        <taxon>Roseivirgaceae</taxon>
        <taxon>Roseivirga</taxon>
    </lineage>
</organism>
<reference evidence="4" key="1">
    <citation type="journal article" date="2019" name="Int. J. Syst. Evol. Microbiol.">
        <title>The Global Catalogue of Microorganisms (GCM) 10K type strain sequencing project: providing services to taxonomists for standard genome sequencing and annotation.</title>
        <authorList>
            <consortium name="The Broad Institute Genomics Platform"/>
            <consortium name="The Broad Institute Genome Sequencing Center for Infectious Disease"/>
            <person name="Wu L."/>
            <person name="Ma J."/>
        </authorList>
    </citation>
    <scope>NUCLEOTIDE SEQUENCE [LARGE SCALE GENOMIC DNA]</scope>
    <source>
        <strain evidence="4">CGMCC 1.15111</strain>
    </source>
</reference>
<keyword evidence="4" id="KW-1185">Reference proteome</keyword>
<feature type="compositionally biased region" description="Acidic residues" evidence="1">
    <location>
        <begin position="670"/>
        <end position="684"/>
    </location>
</feature>
<evidence type="ECO:0000313" key="3">
    <source>
        <dbReference type="EMBL" id="GHE50623.1"/>
    </source>
</evidence>
<evidence type="ECO:0000256" key="1">
    <source>
        <dbReference type="SAM" id="MobiDB-lite"/>
    </source>
</evidence>
<feature type="transmembrane region" description="Helical" evidence="2">
    <location>
        <begin position="29"/>
        <end position="51"/>
    </location>
</feature>
<dbReference type="EMBL" id="BNAG01000001">
    <property type="protein sequence ID" value="GHE50623.1"/>
    <property type="molecule type" value="Genomic_DNA"/>
</dbReference>
<dbReference type="InterPro" id="IPR029058">
    <property type="entry name" value="AB_hydrolase_fold"/>
</dbReference>
<feature type="compositionally biased region" description="Basic and acidic residues" evidence="1">
    <location>
        <begin position="641"/>
        <end position="663"/>
    </location>
</feature>
<feature type="transmembrane region" description="Helical" evidence="2">
    <location>
        <begin position="114"/>
        <end position="133"/>
    </location>
</feature>
<comment type="caution">
    <text evidence="3">The sequence shown here is derived from an EMBL/GenBank/DDBJ whole genome shotgun (WGS) entry which is preliminary data.</text>
</comment>
<evidence type="ECO:0008006" key="5">
    <source>
        <dbReference type="Google" id="ProtNLM"/>
    </source>
</evidence>
<feature type="transmembrane region" description="Helical" evidence="2">
    <location>
        <begin position="57"/>
        <end position="83"/>
    </location>
</feature>
<name>A0ABQ3HZF5_9BACT</name>
<dbReference type="SUPFAM" id="SSF53474">
    <property type="entry name" value="alpha/beta-Hydrolases"/>
    <property type="match status" value="1"/>
</dbReference>